<dbReference type="Gene3D" id="3.40.1170.60">
    <property type="match status" value="1"/>
</dbReference>
<evidence type="ECO:0000259" key="2">
    <source>
        <dbReference type="PROSITE" id="PS50173"/>
    </source>
</evidence>
<dbReference type="InterPro" id="IPR001126">
    <property type="entry name" value="UmuC"/>
</dbReference>
<dbReference type="OrthoDB" id="9808813at2"/>
<reference evidence="3 4" key="1">
    <citation type="submission" date="2009-06" db="EMBL/GenBank/DDBJ databases">
        <title>Complete sequence of Thermotogales bacterium TBF 19.5.1.</title>
        <authorList>
            <consortium name="US DOE Joint Genome Institute"/>
            <person name="Lucas S."/>
            <person name="Copeland A."/>
            <person name="Lapidus A."/>
            <person name="Glavina del Rio T."/>
            <person name="Tice H."/>
            <person name="Bruce D."/>
            <person name="Goodwin L."/>
            <person name="Pitluck S."/>
            <person name="Chertkov O."/>
            <person name="Brettin T."/>
            <person name="Detter J.C."/>
            <person name="Han C."/>
            <person name="Schmutz J."/>
            <person name="Larimer F."/>
            <person name="Land M."/>
            <person name="Hauser L."/>
            <person name="Kyrpides N."/>
            <person name="Ovchinnikova G."/>
            <person name="Noll K."/>
        </authorList>
    </citation>
    <scope>NUCLEOTIDE SEQUENCE [LARGE SCALE GENOMIC DNA]</scope>
    <source>
        <strain evidence="4">ATCC BAA-1733 / DSM 21960 / TBF 19.5.1</strain>
    </source>
</reference>
<sequence>MSINSQLGLRGISTFSNIKNLTNSGITTKVSTGKSRKSIPYIAHVDMDAFFASVEQASNPYLKGKPIIVTGKDTRHSVVVSASYEAKKYGVKAGMPAFKALEICPKALFVPVDSGKYTYVSEEIMKRLEFISPRYSVASIDEAFIDLSVYHSLSDSINALKLFRTSIEKTFGISFSIGVAVNPLIAKIASDFNKPRGFVVVKEGSEKAFLQNVDISQVPGIGPHTLMKLENFGFKKASELLEADEFFLYHNFGNSFLGLVKSLTVKNYPKELFFKKEPPKSVGHSMTLNHDVNSIELIERVASFLGAKAVYRMRKYGYQARGTSLFLKYSDFSVARITRSLSFYISRPEHLNNVLYWLIREIWNGEAVRAVGVSLYKLKPVNKNVYQENLFKKEKDTVEVVLNLQNHFGEYSIFPASILAVASI</sequence>
<dbReference type="InterPro" id="IPR050116">
    <property type="entry name" value="DNA_polymerase-Y"/>
</dbReference>
<dbReference type="InterPro" id="IPR043128">
    <property type="entry name" value="Rev_trsase/Diguanyl_cyclase"/>
</dbReference>
<dbReference type="Gene3D" id="1.10.150.20">
    <property type="entry name" value="5' to 3' exonuclease, C-terminal subdomain"/>
    <property type="match status" value="1"/>
</dbReference>
<dbReference type="KEGG" id="kol:Kole_1261"/>
<comment type="similarity">
    <text evidence="1">Belongs to the DNA polymerase type-Y family.</text>
</comment>
<dbReference type="InterPro" id="IPR024728">
    <property type="entry name" value="PolY_HhH_motif"/>
</dbReference>
<dbReference type="GO" id="GO:0006281">
    <property type="term" value="P:DNA repair"/>
    <property type="evidence" value="ECO:0007669"/>
    <property type="project" value="InterPro"/>
</dbReference>
<organism evidence="3 4">
    <name type="scientific">Kosmotoga olearia (strain ATCC BAA-1733 / DSM 21960 / TBF 19.5.1)</name>
    <dbReference type="NCBI Taxonomy" id="521045"/>
    <lineage>
        <taxon>Bacteria</taxon>
        <taxon>Thermotogati</taxon>
        <taxon>Thermotogota</taxon>
        <taxon>Thermotogae</taxon>
        <taxon>Kosmotogales</taxon>
        <taxon>Kosmotogaceae</taxon>
        <taxon>Kosmotoga</taxon>
    </lineage>
</organism>
<dbReference type="InterPro" id="IPR043502">
    <property type="entry name" value="DNA/RNA_pol_sf"/>
</dbReference>
<dbReference type="Gene3D" id="3.30.70.270">
    <property type="match status" value="1"/>
</dbReference>
<dbReference type="CDD" id="cd03586">
    <property type="entry name" value="PolY_Pol_IV_kappa"/>
    <property type="match status" value="1"/>
</dbReference>
<dbReference type="PANTHER" id="PTHR11076">
    <property type="entry name" value="DNA REPAIR POLYMERASE UMUC / TRANSFERASE FAMILY MEMBER"/>
    <property type="match status" value="1"/>
</dbReference>
<dbReference type="SUPFAM" id="SSF56672">
    <property type="entry name" value="DNA/RNA polymerases"/>
    <property type="match status" value="1"/>
</dbReference>
<evidence type="ECO:0000256" key="1">
    <source>
        <dbReference type="ARBA" id="ARBA00010945"/>
    </source>
</evidence>
<dbReference type="PROSITE" id="PS50173">
    <property type="entry name" value="UMUC"/>
    <property type="match status" value="1"/>
</dbReference>
<dbReference type="PANTHER" id="PTHR11076:SF33">
    <property type="entry name" value="DNA POLYMERASE KAPPA"/>
    <property type="match status" value="1"/>
</dbReference>
<dbReference type="Pfam" id="PF11798">
    <property type="entry name" value="IMS_HHH"/>
    <property type="match status" value="1"/>
</dbReference>
<proteinExistence type="inferred from homology"/>
<dbReference type="eggNOG" id="COG0389">
    <property type="taxonomic scope" value="Bacteria"/>
</dbReference>
<dbReference type="InterPro" id="IPR017961">
    <property type="entry name" value="DNA_pol_Y-fam_little_finger"/>
</dbReference>
<dbReference type="AlphaFoldDB" id="C5CJ42"/>
<dbReference type="SUPFAM" id="SSF100879">
    <property type="entry name" value="Lesion bypass DNA polymerase (Y-family), little finger domain"/>
    <property type="match status" value="1"/>
</dbReference>
<keyword evidence="4" id="KW-1185">Reference proteome</keyword>
<evidence type="ECO:0000313" key="3">
    <source>
        <dbReference type="EMBL" id="ACR79958.1"/>
    </source>
</evidence>
<gene>
    <name evidence="3" type="ordered locus">Kole_1261</name>
</gene>
<accession>C5CJ42</accession>
<dbReference type="STRING" id="521045.Kole_1261"/>
<dbReference type="GO" id="GO:0009432">
    <property type="term" value="P:SOS response"/>
    <property type="evidence" value="ECO:0007669"/>
    <property type="project" value="TreeGrafter"/>
</dbReference>
<dbReference type="Proteomes" id="UP000002382">
    <property type="component" value="Chromosome"/>
</dbReference>
<dbReference type="InterPro" id="IPR022880">
    <property type="entry name" value="DNApol_IV"/>
</dbReference>
<name>C5CJ42_KOSOT</name>
<keyword evidence="3" id="KW-0548">Nucleotidyltransferase</keyword>
<dbReference type="EMBL" id="CP001634">
    <property type="protein sequence ID" value="ACR79958.1"/>
    <property type="molecule type" value="Genomic_DNA"/>
</dbReference>
<keyword evidence="3" id="KW-0239">DNA-directed DNA polymerase</keyword>
<dbReference type="HOGENOM" id="CLU_012348_1_1_0"/>
<evidence type="ECO:0000313" key="4">
    <source>
        <dbReference type="Proteomes" id="UP000002382"/>
    </source>
</evidence>
<dbReference type="GO" id="GO:0042276">
    <property type="term" value="P:error-prone translesion synthesis"/>
    <property type="evidence" value="ECO:0007669"/>
    <property type="project" value="TreeGrafter"/>
</dbReference>
<dbReference type="GO" id="GO:0003684">
    <property type="term" value="F:damaged DNA binding"/>
    <property type="evidence" value="ECO:0007669"/>
    <property type="project" value="InterPro"/>
</dbReference>
<feature type="domain" description="UmuC" evidence="2">
    <location>
        <begin position="42"/>
        <end position="222"/>
    </location>
</feature>
<dbReference type="InterPro" id="IPR036775">
    <property type="entry name" value="DNA_pol_Y-fam_lit_finger_sf"/>
</dbReference>
<dbReference type="Pfam" id="PF00817">
    <property type="entry name" value="IMS"/>
    <property type="match status" value="1"/>
</dbReference>
<reference evidence="3 4" key="2">
    <citation type="journal article" date="2011" name="J. Bacteriol.">
        <title>Genome Sequence of Kosmotoga olearia Strain TBF 19.5.1, a Thermophilic Bacterium with a Wide Growth Temperature Range, Isolated from the Troll B Oil Platform in the North Sea.</title>
        <authorList>
            <person name="Swithers K.S."/>
            <person name="Dipippo J.L."/>
            <person name="Bruce D.C."/>
            <person name="Detter C."/>
            <person name="Tapia R."/>
            <person name="Han S."/>
            <person name="Goodwin L.A."/>
            <person name="Han J."/>
            <person name="Woyke T."/>
            <person name="Pitluck S."/>
            <person name="Pennacchio L."/>
            <person name="Nolan M."/>
            <person name="Mikhailova N."/>
            <person name="Land M.L."/>
            <person name="Nesbo C.L."/>
            <person name="Gogarten J.P."/>
            <person name="Noll K.M."/>
        </authorList>
    </citation>
    <scope>NUCLEOTIDE SEQUENCE [LARGE SCALE GENOMIC DNA]</scope>
    <source>
        <strain evidence="4">ATCC BAA-1733 / DSM 21960 / TBF 19.5.1</strain>
    </source>
</reference>
<protein>
    <submittedName>
        <fullName evidence="3">DNA-directed DNA polymerase</fullName>
        <ecNumber evidence="3">2.7.7.7</ecNumber>
    </submittedName>
</protein>
<dbReference type="EC" id="2.7.7.7" evidence="3"/>
<dbReference type="Gene3D" id="3.30.1490.100">
    <property type="entry name" value="DNA polymerase, Y-family, little finger domain"/>
    <property type="match status" value="1"/>
</dbReference>
<dbReference type="RefSeq" id="WP_015868614.1">
    <property type="nucleotide sequence ID" value="NC_012785.1"/>
</dbReference>
<dbReference type="Pfam" id="PF11799">
    <property type="entry name" value="IMS_C"/>
    <property type="match status" value="1"/>
</dbReference>
<dbReference type="GO" id="GO:0003887">
    <property type="term" value="F:DNA-directed DNA polymerase activity"/>
    <property type="evidence" value="ECO:0007669"/>
    <property type="project" value="UniProtKB-KW"/>
</dbReference>
<keyword evidence="3" id="KW-0808">Transferase</keyword>
<dbReference type="GO" id="GO:0005829">
    <property type="term" value="C:cytosol"/>
    <property type="evidence" value="ECO:0007669"/>
    <property type="project" value="TreeGrafter"/>
</dbReference>